<dbReference type="Proteomes" id="UP000735302">
    <property type="component" value="Unassembled WGS sequence"/>
</dbReference>
<keyword evidence="1" id="KW-0732">Signal</keyword>
<feature type="chain" id="PRO_5043831202" evidence="1">
    <location>
        <begin position="22"/>
        <end position="120"/>
    </location>
</feature>
<dbReference type="InterPro" id="IPR036249">
    <property type="entry name" value="Thioredoxin-like_sf"/>
</dbReference>
<feature type="signal peptide" evidence="1">
    <location>
        <begin position="1"/>
        <end position="21"/>
    </location>
</feature>
<accession>A0AAV3ZWQ6</accession>
<evidence type="ECO:0000313" key="2">
    <source>
        <dbReference type="EMBL" id="GFN99614.1"/>
    </source>
</evidence>
<gene>
    <name evidence="2" type="ORF">PoB_002612000</name>
</gene>
<name>A0AAV3ZWQ6_9GAST</name>
<comment type="caution">
    <text evidence="2">The sequence shown here is derived from an EMBL/GenBank/DDBJ whole genome shotgun (WGS) entry which is preliminary data.</text>
</comment>
<evidence type="ECO:0000256" key="1">
    <source>
        <dbReference type="SAM" id="SignalP"/>
    </source>
</evidence>
<protein>
    <submittedName>
        <fullName evidence="2">Eppin</fullName>
    </submittedName>
</protein>
<dbReference type="SUPFAM" id="SSF52833">
    <property type="entry name" value="Thioredoxin-like"/>
    <property type="match status" value="1"/>
</dbReference>
<sequence>MLMHHFLSVITLVVSLVTSHGQSLNIPKRPLGFIYGGAAQDPCVEIAAYLDVTCPDSEAVYPTLLQVAEFYASSDVQLRMHLFPLPYHRNSYVISKAAHVLDQKFSNNNTAFQWVSAAFE</sequence>
<dbReference type="EMBL" id="BLXT01003003">
    <property type="protein sequence ID" value="GFN99614.1"/>
    <property type="molecule type" value="Genomic_DNA"/>
</dbReference>
<organism evidence="2 3">
    <name type="scientific">Plakobranchus ocellatus</name>
    <dbReference type="NCBI Taxonomy" id="259542"/>
    <lineage>
        <taxon>Eukaryota</taxon>
        <taxon>Metazoa</taxon>
        <taxon>Spiralia</taxon>
        <taxon>Lophotrochozoa</taxon>
        <taxon>Mollusca</taxon>
        <taxon>Gastropoda</taxon>
        <taxon>Heterobranchia</taxon>
        <taxon>Euthyneura</taxon>
        <taxon>Panpulmonata</taxon>
        <taxon>Sacoglossa</taxon>
        <taxon>Placobranchoidea</taxon>
        <taxon>Plakobranchidae</taxon>
        <taxon>Plakobranchus</taxon>
    </lineage>
</organism>
<reference evidence="2 3" key="1">
    <citation type="journal article" date="2021" name="Elife">
        <title>Chloroplast acquisition without the gene transfer in kleptoplastic sea slugs, Plakobranchus ocellatus.</title>
        <authorList>
            <person name="Maeda T."/>
            <person name="Takahashi S."/>
            <person name="Yoshida T."/>
            <person name="Shimamura S."/>
            <person name="Takaki Y."/>
            <person name="Nagai Y."/>
            <person name="Toyoda A."/>
            <person name="Suzuki Y."/>
            <person name="Arimoto A."/>
            <person name="Ishii H."/>
            <person name="Satoh N."/>
            <person name="Nishiyama T."/>
            <person name="Hasebe M."/>
            <person name="Maruyama T."/>
            <person name="Minagawa J."/>
            <person name="Obokata J."/>
            <person name="Shigenobu S."/>
        </authorList>
    </citation>
    <scope>NUCLEOTIDE SEQUENCE [LARGE SCALE GENOMIC DNA]</scope>
</reference>
<dbReference type="PANTHER" id="PTHR33875:SF2">
    <property type="entry name" value="ACR183CP"/>
    <property type="match status" value="1"/>
</dbReference>
<proteinExistence type="predicted"/>
<evidence type="ECO:0000313" key="3">
    <source>
        <dbReference type="Proteomes" id="UP000735302"/>
    </source>
</evidence>
<keyword evidence="3" id="KW-1185">Reference proteome</keyword>
<dbReference type="PANTHER" id="PTHR33875">
    <property type="entry name" value="OS09G0542200 PROTEIN"/>
    <property type="match status" value="1"/>
</dbReference>
<dbReference type="Gene3D" id="3.40.30.10">
    <property type="entry name" value="Glutaredoxin"/>
    <property type="match status" value="1"/>
</dbReference>
<dbReference type="AlphaFoldDB" id="A0AAV3ZWQ6"/>